<organism evidence="2">
    <name type="scientific">Trichuris suis</name>
    <name type="common">pig whipworm</name>
    <dbReference type="NCBI Taxonomy" id="68888"/>
    <lineage>
        <taxon>Eukaryota</taxon>
        <taxon>Metazoa</taxon>
        <taxon>Ecdysozoa</taxon>
        <taxon>Nematoda</taxon>
        <taxon>Enoplea</taxon>
        <taxon>Dorylaimia</taxon>
        <taxon>Trichinellida</taxon>
        <taxon>Trichuridae</taxon>
        <taxon>Trichuris</taxon>
    </lineage>
</organism>
<proteinExistence type="predicted"/>
<sequence>MEKWRNGLHPCVKPGKHLDEILYAQARCSANEWKNSMRKVTAGSLIRNPMLIGGPGRAVEIGEGLFSKRSMSVGCTLDNASLVACVEKQMSVSWRSLRLQELNVLPVIQRYIPPGSTAASDQ</sequence>
<evidence type="ECO:0000313" key="1">
    <source>
        <dbReference type="EMBL" id="KFD48594.1"/>
    </source>
</evidence>
<evidence type="ECO:0000313" key="4">
    <source>
        <dbReference type="Proteomes" id="UP000030764"/>
    </source>
</evidence>
<name>A0A085N3D6_9BILA</name>
<gene>
    <name evidence="1" type="ORF">M513_10528</name>
    <name evidence="3" type="ORF">M514_10528</name>
    <name evidence="2" type="ORF">M514_23830</name>
</gene>
<protein>
    <submittedName>
        <fullName evidence="2">Uncharacterized protein</fullName>
    </submittedName>
</protein>
<accession>A0A085N3D6</accession>
<dbReference type="EMBL" id="KL367563">
    <property type="protein sequence ID" value="KFD63982.1"/>
    <property type="molecule type" value="Genomic_DNA"/>
</dbReference>
<keyword evidence="4" id="KW-1185">Reference proteome</keyword>
<dbReference type="Proteomes" id="UP000030758">
    <property type="component" value="Unassembled WGS sequence"/>
</dbReference>
<dbReference type="EMBL" id="KL363289">
    <property type="protein sequence ID" value="KFD48594.1"/>
    <property type="molecule type" value="Genomic_DNA"/>
</dbReference>
<dbReference type="AlphaFoldDB" id="A0A085N3D6"/>
<dbReference type="EMBL" id="KL367563">
    <property type="protein sequence ID" value="KFD63985.1"/>
    <property type="molecule type" value="Genomic_DNA"/>
</dbReference>
<evidence type="ECO:0000313" key="3">
    <source>
        <dbReference type="EMBL" id="KFD63985.1"/>
    </source>
</evidence>
<evidence type="ECO:0000313" key="2">
    <source>
        <dbReference type="EMBL" id="KFD63982.1"/>
    </source>
</evidence>
<dbReference type="Proteomes" id="UP000030764">
    <property type="component" value="Unassembled WGS sequence"/>
</dbReference>
<reference evidence="2 4" key="1">
    <citation type="journal article" date="2014" name="Nat. Genet.">
        <title>Genome and transcriptome of the porcine whipworm Trichuris suis.</title>
        <authorList>
            <person name="Jex A.R."/>
            <person name="Nejsum P."/>
            <person name="Schwarz E.M."/>
            <person name="Hu L."/>
            <person name="Young N.D."/>
            <person name="Hall R.S."/>
            <person name="Korhonen P.K."/>
            <person name="Liao S."/>
            <person name="Thamsborg S."/>
            <person name="Xia J."/>
            <person name="Xu P."/>
            <person name="Wang S."/>
            <person name="Scheerlinck J.P."/>
            <person name="Hofmann A."/>
            <person name="Sternberg P.W."/>
            <person name="Wang J."/>
            <person name="Gasser R.B."/>
        </authorList>
    </citation>
    <scope>NUCLEOTIDE SEQUENCE [LARGE SCALE GENOMIC DNA]</scope>
    <source>
        <strain evidence="2">DCEP-RM93F</strain>
        <strain evidence="1">DCEP-RM93M</strain>
    </source>
</reference>